<gene>
    <name evidence="2" type="ORF">H2200_001626</name>
</gene>
<dbReference type="InterPro" id="IPR039970">
    <property type="entry name" value="TF_Grauzone"/>
</dbReference>
<evidence type="ECO:0000256" key="1">
    <source>
        <dbReference type="SAM" id="MobiDB-lite"/>
    </source>
</evidence>
<dbReference type="Proteomes" id="UP001172673">
    <property type="component" value="Unassembled WGS sequence"/>
</dbReference>
<dbReference type="EMBL" id="JAPDRK010000002">
    <property type="protein sequence ID" value="KAJ9615551.1"/>
    <property type="molecule type" value="Genomic_DNA"/>
</dbReference>
<name>A0AA39CP89_9EURO</name>
<feature type="compositionally biased region" description="Acidic residues" evidence="1">
    <location>
        <begin position="246"/>
        <end position="268"/>
    </location>
</feature>
<dbReference type="AlphaFoldDB" id="A0AA39CP89"/>
<feature type="compositionally biased region" description="Basic residues" evidence="1">
    <location>
        <begin position="275"/>
        <end position="288"/>
    </location>
</feature>
<evidence type="ECO:0000313" key="3">
    <source>
        <dbReference type="Proteomes" id="UP001172673"/>
    </source>
</evidence>
<comment type="caution">
    <text evidence="2">The sequence shown here is derived from an EMBL/GenBank/DDBJ whole genome shotgun (WGS) entry which is preliminary data.</text>
</comment>
<feature type="region of interest" description="Disordered" evidence="1">
    <location>
        <begin position="226"/>
        <end position="338"/>
    </location>
</feature>
<accession>A0AA39CP89</accession>
<organism evidence="2 3">
    <name type="scientific">Cladophialophora chaetospira</name>
    <dbReference type="NCBI Taxonomy" id="386627"/>
    <lineage>
        <taxon>Eukaryota</taxon>
        <taxon>Fungi</taxon>
        <taxon>Dikarya</taxon>
        <taxon>Ascomycota</taxon>
        <taxon>Pezizomycotina</taxon>
        <taxon>Eurotiomycetes</taxon>
        <taxon>Chaetothyriomycetidae</taxon>
        <taxon>Chaetothyriales</taxon>
        <taxon>Herpotrichiellaceae</taxon>
        <taxon>Cladophialophora</taxon>
    </lineage>
</organism>
<keyword evidence="3" id="KW-1185">Reference proteome</keyword>
<dbReference type="PANTHER" id="PTHR23225">
    <property type="entry name" value="ZINC FINGER PROTEIN"/>
    <property type="match status" value="1"/>
</dbReference>
<feature type="compositionally biased region" description="Acidic residues" evidence="1">
    <location>
        <begin position="537"/>
        <end position="561"/>
    </location>
</feature>
<proteinExistence type="predicted"/>
<sequence length="596" mass="67711">MLLHLQSQDLVGSEGPAYPQDSFVNPDTFTASWHSHTDMSLIDPQLHYAPTYTYTDTQHNTPFDSRRSFSSYDRISHGFSPRSLRMNIDSVLPQLDVFEPGYLDLDQFRHMRHYSPTDPFGSTLSSNTDSSASDYALSPDVVRSSRELPLTYTSPGMYGNSTAMPPATASAWTSHPSFVPVDLPAPAASQHTVPSMRHLQVTPDPEHEDELLDDKDAFQHRINLPEELEISEQIISPPDSGHDRSVDDDETMMDDEEDVTVVESDSDSEFSPRAKLSRRHSSIGKRHSLREPRRPKSIIDPQARITKPSHRRQASHGSTPRAKSKKKPPVTKKTESDSKNFPCAFHHWGCCATFANKNEWKRHVSSQHLQLGYYRCDMHGCADYHKGFNDFNRKDLFTQHCRRMHAPWAGTRKGEDGVSKKEKDNFEKQLEIIRTRCWVDRRKAPHKTKCGFCGKKFIDSKESKGWDERMEHVGRHFERDNAKSEDEAIDDGLKQWAINEGVITEGKKGDFWLPGFEPIGASRGSRGQRRSKRLVKEEEEEEQEADDGIAEVEGDEEELDSIEVKHADVAVKTQESSEDEDAESESDVDAEAEVDE</sequence>
<dbReference type="GO" id="GO:0003700">
    <property type="term" value="F:DNA-binding transcription factor activity"/>
    <property type="evidence" value="ECO:0007669"/>
    <property type="project" value="InterPro"/>
</dbReference>
<feature type="compositionally biased region" description="Acidic residues" evidence="1">
    <location>
        <begin position="576"/>
        <end position="596"/>
    </location>
</feature>
<evidence type="ECO:0008006" key="4">
    <source>
        <dbReference type="Google" id="ProtNLM"/>
    </source>
</evidence>
<evidence type="ECO:0000313" key="2">
    <source>
        <dbReference type="EMBL" id="KAJ9615551.1"/>
    </source>
</evidence>
<feature type="region of interest" description="Disordered" evidence="1">
    <location>
        <begin position="517"/>
        <end position="596"/>
    </location>
</feature>
<protein>
    <recommendedName>
        <fullName evidence="4">C2H2-type domain-containing protein</fullName>
    </recommendedName>
</protein>
<reference evidence="2" key="1">
    <citation type="submission" date="2022-10" db="EMBL/GenBank/DDBJ databases">
        <title>Culturing micro-colonial fungi from biological soil crusts in the Mojave desert and describing Neophaeococcomyces mojavensis, and introducing the new genera and species Taxawa tesnikishii.</title>
        <authorList>
            <person name="Kurbessoian T."/>
            <person name="Stajich J.E."/>
        </authorList>
    </citation>
    <scope>NUCLEOTIDE SEQUENCE</scope>
    <source>
        <strain evidence="2">TK_41</strain>
    </source>
</reference>
<dbReference type="PANTHER" id="PTHR23225:SF2">
    <property type="entry name" value="AT09679P-RELATED"/>
    <property type="match status" value="1"/>
</dbReference>